<reference evidence="1 2" key="1">
    <citation type="submission" date="2020-08" db="EMBL/GenBank/DDBJ databases">
        <title>Sequencing the genomes of 1000 actinobacteria strains.</title>
        <authorList>
            <person name="Klenk H.-P."/>
        </authorList>
    </citation>
    <scope>NUCLEOTIDE SEQUENCE [LARGE SCALE GENOMIC DNA]</scope>
    <source>
        <strain evidence="1 2">DSM 43582</strain>
    </source>
</reference>
<comment type="caution">
    <text evidence="1">The sequence shown here is derived from an EMBL/GenBank/DDBJ whole genome shotgun (WGS) entry which is preliminary data.</text>
</comment>
<dbReference type="EMBL" id="JACHIT010000002">
    <property type="protein sequence ID" value="MBB5918440.1"/>
    <property type="molecule type" value="Genomic_DNA"/>
</dbReference>
<protein>
    <submittedName>
        <fullName evidence="1">Uncharacterized protein</fullName>
    </submittedName>
</protein>
<evidence type="ECO:0000313" key="1">
    <source>
        <dbReference type="EMBL" id="MBB5918440.1"/>
    </source>
</evidence>
<keyword evidence="2" id="KW-1185">Reference proteome</keyword>
<evidence type="ECO:0000313" key="2">
    <source>
        <dbReference type="Proteomes" id="UP000540412"/>
    </source>
</evidence>
<dbReference type="Proteomes" id="UP000540412">
    <property type="component" value="Unassembled WGS sequence"/>
</dbReference>
<dbReference type="AlphaFoldDB" id="A0A7W9PLM7"/>
<dbReference type="RefSeq" id="WP_157185762.1">
    <property type="nucleotide sequence ID" value="NZ_JACHIT010000002.1"/>
</dbReference>
<name>A0A7W9PLM7_9NOCA</name>
<organism evidence="1 2">
    <name type="scientific">Nocardia transvalensis</name>
    <dbReference type="NCBI Taxonomy" id="37333"/>
    <lineage>
        <taxon>Bacteria</taxon>
        <taxon>Bacillati</taxon>
        <taxon>Actinomycetota</taxon>
        <taxon>Actinomycetes</taxon>
        <taxon>Mycobacteriales</taxon>
        <taxon>Nocardiaceae</taxon>
        <taxon>Nocardia</taxon>
    </lineage>
</organism>
<proteinExistence type="predicted"/>
<sequence length="156" mass="17593">MTNKVPSLPNAKQLHRAFRGEVEAIEPVKILDAAARMVPVYDKRKKAVRTMREQDGVASDELRRAVGDFITAEVSLAALAMTIDRNVSEVLRGRDHVSGVWHTETVGLVVSRMAELWLNYLDNQSHEDAYWVARMSDAYNFLVAELTTGRRLPPDM</sequence>
<gene>
    <name evidence="1" type="ORF">BJY24_007352</name>
</gene>
<accession>A0A7W9PLM7</accession>